<accession>A0A7Z0TC87</accession>
<dbReference type="InterPro" id="IPR042088">
    <property type="entry name" value="OligoPept_F_C"/>
</dbReference>
<dbReference type="InterPro" id="IPR045090">
    <property type="entry name" value="Pept_M3A_M3B"/>
</dbReference>
<comment type="similarity">
    <text evidence="6">Belongs to the peptidase M3B family.</text>
</comment>
<dbReference type="GO" id="GO:0004222">
    <property type="term" value="F:metalloendopeptidase activity"/>
    <property type="evidence" value="ECO:0007669"/>
    <property type="project" value="UniProtKB-UniRule"/>
</dbReference>
<protein>
    <recommendedName>
        <fullName evidence="6">Oligopeptidase F</fullName>
        <ecNumber evidence="6">3.4.24.-</ecNumber>
    </recommendedName>
</protein>
<dbReference type="Gene3D" id="1.10.287.830">
    <property type="entry name" value="putative peptidase helix hairpin domain like"/>
    <property type="match status" value="1"/>
</dbReference>
<dbReference type="Pfam" id="PF08439">
    <property type="entry name" value="Peptidase_M3_N"/>
    <property type="match status" value="1"/>
</dbReference>
<dbReference type="CDD" id="cd09608">
    <property type="entry name" value="M3B_PepF"/>
    <property type="match status" value="1"/>
</dbReference>
<comment type="caution">
    <text evidence="9">The sequence shown here is derived from an EMBL/GenBank/DDBJ whole genome shotgun (WGS) entry which is preliminary data.</text>
</comment>
<keyword evidence="10" id="KW-1185">Reference proteome</keyword>
<evidence type="ECO:0000313" key="10">
    <source>
        <dbReference type="Proteomes" id="UP000526184"/>
    </source>
</evidence>
<dbReference type="InterPro" id="IPR004438">
    <property type="entry name" value="Peptidase_M3B"/>
</dbReference>
<dbReference type="EC" id="3.4.24.-" evidence="6"/>
<dbReference type="SUPFAM" id="SSF55486">
    <property type="entry name" value="Metalloproteases ('zincins'), catalytic domain"/>
    <property type="match status" value="1"/>
</dbReference>
<comment type="cofactor">
    <cofactor evidence="6">
        <name>Zn(2+)</name>
        <dbReference type="ChEBI" id="CHEBI:29105"/>
    </cofactor>
    <text evidence="6">Binds 1 zinc ion.</text>
</comment>
<reference evidence="9 10" key="1">
    <citation type="submission" date="2020-05" db="EMBL/GenBank/DDBJ databases">
        <title>Streptobacillus felis strain LHL191014123.</title>
        <authorList>
            <person name="Fawzy A."/>
            <person name="Rau J."/>
            <person name="Risse K."/>
            <person name="Schauerte N."/>
            <person name="Geiger C."/>
            <person name="Blom J."/>
            <person name="Imirzalioglu C."/>
            <person name="Falgenhauer J."/>
            <person name="Bach A."/>
            <person name="Herden C."/>
            <person name="Eisenberg T."/>
        </authorList>
    </citation>
    <scope>NUCLEOTIDE SEQUENCE [LARGE SCALE GENOMIC DNA]</scope>
    <source>
        <strain evidence="9 10">LHL191014123</strain>
    </source>
</reference>
<dbReference type="NCBIfam" id="TIGR00181">
    <property type="entry name" value="pepF"/>
    <property type="match status" value="1"/>
</dbReference>
<name>A0A7Z0TC87_9FUSO</name>
<organism evidence="9 10">
    <name type="scientific">Streptobacillus felis</name>
    <dbReference type="NCBI Taxonomy" id="1384509"/>
    <lineage>
        <taxon>Bacteria</taxon>
        <taxon>Fusobacteriati</taxon>
        <taxon>Fusobacteriota</taxon>
        <taxon>Fusobacteriia</taxon>
        <taxon>Fusobacteriales</taxon>
        <taxon>Leptotrichiaceae</taxon>
        <taxon>Streptobacillus</taxon>
    </lineage>
</organism>
<dbReference type="Gene3D" id="1.20.140.70">
    <property type="entry name" value="Oligopeptidase f, N-terminal domain"/>
    <property type="match status" value="1"/>
</dbReference>
<evidence type="ECO:0000259" key="7">
    <source>
        <dbReference type="Pfam" id="PF01432"/>
    </source>
</evidence>
<sequence length="600" mass="69916">MEKILKRSEVDINQTWDLTTIFKNDEAWEVEFEKVSKEMEEISKYEESMTSNVDNLVKTLDLDDNLAQRLTVLYIYAHLKGDEDTGNSKYQEYNSKIMSLYSEYEAKSTFVKIKLLELSEEEVEKYFSDERLVKRKFEMEKLFKTKKHQLSQKEEELLANMSQISNTASKAFSMLNNADITFDEIENSKEEKLALNHARYGMYMESSDRILRENAYNSMYKTYRSLKNTFATTLEGQVLNHTTNAKLRKYPSARNAAVSSNFIDESVYDSLLSAVNDKLPELHKYVAFRKEQLGVDNLRMFDMYTSLVKELDLKFTYEEAKEIIIDALQVLGEEYVGLIKKAFDERWIDYAENEGKRSGAYSSGTYGTNPFILISWRGTLDNLFTLIHELGHSIHSYYTRNYQPYIYGHYTIFLAEVASITNELILSDYLIKKYADNNAVKAYIINHYLDQVKGTVFRQTQFAEFEYEIHKSVENGQPITAEYLSTIYENINKKFYGPDMTYDDNIRYEWARIPHFYYNFYVYQYATGMSAASAFAKKILNEGKPAVEKYINYLKSGASDYSLNILKTAGVDMNTNAPVYACLETFGEKLEELKKILKEI</sequence>
<dbReference type="InterPro" id="IPR001567">
    <property type="entry name" value="Pept_M3A_M3B_dom"/>
</dbReference>
<keyword evidence="1 6" id="KW-0645">Protease</keyword>
<dbReference type="Proteomes" id="UP000526184">
    <property type="component" value="Unassembled WGS sequence"/>
</dbReference>
<evidence type="ECO:0000256" key="4">
    <source>
        <dbReference type="ARBA" id="ARBA00022833"/>
    </source>
</evidence>
<dbReference type="InterPro" id="IPR013647">
    <property type="entry name" value="OligopepF_N_dom"/>
</dbReference>
<dbReference type="PANTHER" id="PTHR11804">
    <property type="entry name" value="PROTEASE M3 THIMET OLIGOPEPTIDASE-RELATED"/>
    <property type="match status" value="1"/>
</dbReference>
<dbReference type="EMBL" id="JABMKT010000023">
    <property type="protein sequence ID" value="NYV28148.1"/>
    <property type="molecule type" value="Genomic_DNA"/>
</dbReference>
<evidence type="ECO:0000256" key="3">
    <source>
        <dbReference type="ARBA" id="ARBA00022801"/>
    </source>
</evidence>
<dbReference type="AlphaFoldDB" id="A0A7Z0TC87"/>
<keyword evidence="5 6" id="KW-0482">Metalloprotease</keyword>
<dbReference type="PANTHER" id="PTHR11804:SF84">
    <property type="entry name" value="SACCHAROLYSIN"/>
    <property type="match status" value="1"/>
</dbReference>
<dbReference type="GO" id="GO:0046872">
    <property type="term" value="F:metal ion binding"/>
    <property type="evidence" value="ECO:0007669"/>
    <property type="project" value="UniProtKB-UniRule"/>
</dbReference>
<dbReference type="GO" id="GO:0006508">
    <property type="term" value="P:proteolysis"/>
    <property type="evidence" value="ECO:0007669"/>
    <property type="project" value="UniProtKB-KW"/>
</dbReference>
<dbReference type="Pfam" id="PF01432">
    <property type="entry name" value="Peptidase_M3"/>
    <property type="match status" value="1"/>
</dbReference>
<feature type="domain" description="Peptidase M3A/M3B catalytic" evidence="7">
    <location>
        <begin position="203"/>
        <end position="580"/>
    </location>
</feature>
<keyword evidence="3 6" id="KW-0378">Hydrolase</keyword>
<comment type="function">
    <text evidence="6">Has oligopeptidase activity and degrades a variety of small bioactive peptides.</text>
</comment>
<evidence type="ECO:0000259" key="8">
    <source>
        <dbReference type="Pfam" id="PF08439"/>
    </source>
</evidence>
<feature type="domain" description="Oligopeptidase F N-terminal" evidence="8">
    <location>
        <begin position="115"/>
        <end position="182"/>
    </location>
</feature>
<evidence type="ECO:0000256" key="6">
    <source>
        <dbReference type="RuleBase" id="RU368091"/>
    </source>
</evidence>
<evidence type="ECO:0000256" key="1">
    <source>
        <dbReference type="ARBA" id="ARBA00022670"/>
    </source>
</evidence>
<keyword evidence="4 6" id="KW-0862">Zinc</keyword>
<keyword evidence="2 6" id="KW-0479">Metal-binding</keyword>
<dbReference type="Gene3D" id="1.10.1370.20">
    <property type="entry name" value="Oligoendopeptidase f, C-terminal domain"/>
    <property type="match status" value="1"/>
</dbReference>
<proteinExistence type="inferred from homology"/>
<evidence type="ECO:0000313" key="9">
    <source>
        <dbReference type="EMBL" id="NYV28148.1"/>
    </source>
</evidence>
<evidence type="ECO:0000256" key="5">
    <source>
        <dbReference type="ARBA" id="ARBA00023049"/>
    </source>
</evidence>
<evidence type="ECO:0000256" key="2">
    <source>
        <dbReference type="ARBA" id="ARBA00022723"/>
    </source>
</evidence>
<dbReference type="GO" id="GO:0006518">
    <property type="term" value="P:peptide metabolic process"/>
    <property type="evidence" value="ECO:0007669"/>
    <property type="project" value="TreeGrafter"/>
</dbReference>
<gene>
    <name evidence="9" type="primary">pepF</name>
    <name evidence="9" type="ORF">HP397_04930</name>
</gene>